<keyword evidence="2" id="KW-1185">Reference proteome</keyword>
<gene>
    <name evidence="1" type="ORF">GCM10011521_10110</name>
</gene>
<organism evidence="1 2">
    <name type="scientific">Arenimonas soli</name>
    <dbReference type="NCBI Taxonomy" id="2269504"/>
    <lineage>
        <taxon>Bacteria</taxon>
        <taxon>Pseudomonadati</taxon>
        <taxon>Pseudomonadota</taxon>
        <taxon>Gammaproteobacteria</taxon>
        <taxon>Lysobacterales</taxon>
        <taxon>Lysobacteraceae</taxon>
        <taxon>Arenimonas</taxon>
    </lineage>
</organism>
<dbReference type="PROSITE" id="PS51257">
    <property type="entry name" value="PROKAR_LIPOPROTEIN"/>
    <property type="match status" value="1"/>
</dbReference>
<dbReference type="Proteomes" id="UP000623419">
    <property type="component" value="Unassembled WGS sequence"/>
</dbReference>
<evidence type="ECO:0000313" key="2">
    <source>
        <dbReference type="Proteomes" id="UP000623419"/>
    </source>
</evidence>
<accession>A0ABQ1HEH0</accession>
<dbReference type="RefSeq" id="WP_188661913.1">
    <property type="nucleotide sequence ID" value="NZ_BMKC01000001.1"/>
</dbReference>
<protein>
    <submittedName>
        <fullName evidence="1">Uncharacterized protein</fullName>
    </submittedName>
</protein>
<name>A0ABQ1HEH0_9GAMM</name>
<reference evidence="2" key="1">
    <citation type="journal article" date="2019" name="Int. J. Syst. Evol. Microbiol.">
        <title>The Global Catalogue of Microorganisms (GCM) 10K type strain sequencing project: providing services to taxonomists for standard genome sequencing and annotation.</title>
        <authorList>
            <consortium name="The Broad Institute Genomics Platform"/>
            <consortium name="The Broad Institute Genome Sequencing Center for Infectious Disease"/>
            <person name="Wu L."/>
            <person name="Ma J."/>
        </authorList>
    </citation>
    <scope>NUCLEOTIDE SEQUENCE [LARGE SCALE GENOMIC DNA]</scope>
    <source>
        <strain evidence="2">CGMCC 1.15905</strain>
    </source>
</reference>
<sequence length="191" mass="19950">MAIPKQVVLGVLLAFSGCVGGGNGGGGAPGTVAPQVLPAPVGETLAGGNQVHFEVDGQAYAFRTPEVRHSRSRVGEQVVAHSFELANPDNSLYARMVLNVAEDLADLSGEYAAVSLGDPDQHARAGVGEVVLAEEANPSRGRRMLPSGSGVIVVEQRSGRLRVRFETRGDGLFREAAAAPVTGTLDFHWQP</sequence>
<comment type="caution">
    <text evidence="1">The sequence shown here is derived from an EMBL/GenBank/DDBJ whole genome shotgun (WGS) entry which is preliminary data.</text>
</comment>
<proteinExistence type="predicted"/>
<dbReference type="EMBL" id="BMKC01000001">
    <property type="protein sequence ID" value="GGA73928.1"/>
    <property type="molecule type" value="Genomic_DNA"/>
</dbReference>
<evidence type="ECO:0000313" key="1">
    <source>
        <dbReference type="EMBL" id="GGA73928.1"/>
    </source>
</evidence>